<dbReference type="Proteomes" id="UP000824258">
    <property type="component" value="Unassembled WGS sequence"/>
</dbReference>
<evidence type="ECO:0000313" key="2">
    <source>
        <dbReference type="Proteomes" id="UP000824258"/>
    </source>
</evidence>
<reference evidence="1" key="2">
    <citation type="journal article" date="2021" name="PeerJ">
        <title>Extensive microbial diversity within the chicken gut microbiome revealed by metagenomics and culture.</title>
        <authorList>
            <person name="Gilroy R."/>
            <person name="Ravi A."/>
            <person name="Getino M."/>
            <person name="Pursley I."/>
            <person name="Horton D.L."/>
            <person name="Alikhan N.F."/>
            <person name="Baker D."/>
            <person name="Gharbi K."/>
            <person name="Hall N."/>
            <person name="Watson M."/>
            <person name="Adriaenssens E.M."/>
            <person name="Foster-Nyarko E."/>
            <person name="Jarju S."/>
            <person name="Secka A."/>
            <person name="Antonio M."/>
            <person name="Oren A."/>
            <person name="Chaudhuri R.R."/>
            <person name="La Ragione R."/>
            <person name="Hildebrand F."/>
            <person name="Pallen M.J."/>
        </authorList>
    </citation>
    <scope>NUCLEOTIDE SEQUENCE</scope>
    <source>
        <strain evidence="1">ChiHjej9B8-7071</strain>
    </source>
</reference>
<proteinExistence type="predicted"/>
<accession>A0A9D1D8C8</accession>
<sequence length="79" mass="8704">MKKDHTEVILCGRSKRNRAAVSTFSHHKSLLLPSTKVKVKGYKKGMTAHGDNLLILNLSIRYHFPPGMSTDGAEKGGKN</sequence>
<name>A0A9D1D8C8_9FIRM</name>
<reference evidence="1" key="1">
    <citation type="submission" date="2020-10" db="EMBL/GenBank/DDBJ databases">
        <authorList>
            <person name="Gilroy R."/>
        </authorList>
    </citation>
    <scope>NUCLEOTIDE SEQUENCE</scope>
    <source>
        <strain evidence="1">ChiHjej9B8-7071</strain>
    </source>
</reference>
<evidence type="ECO:0000313" key="1">
    <source>
        <dbReference type="EMBL" id="HIR09729.1"/>
    </source>
</evidence>
<dbReference type="EMBL" id="DVGD01000149">
    <property type="protein sequence ID" value="HIR09729.1"/>
    <property type="molecule type" value="Genomic_DNA"/>
</dbReference>
<comment type="caution">
    <text evidence="1">The sequence shown here is derived from an EMBL/GenBank/DDBJ whole genome shotgun (WGS) entry which is preliminary data.</text>
</comment>
<protein>
    <submittedName>
        <fullName evidence="1">Uncharacterized protein</fullName>
    </submittedName>
</protein>
<gene>
    <name evidence="1" type="ORF">IAA70_04930</name>
</gene>
<organism evidence="1 2">
    <name type="scientific">Candidatus Avoscillospira stercoripullorum</name>
    <dbReference type="NCBI Taxonomy" id="2840709"/>
    <lineage>
        <taxon>Bacteria</taxon>
        <taxon>Bacillati</taxon>
        <taxon>Bacillota</taxon>
        <taxon>Clostridia</taxon>
        <taxon>Eubacteriales</taxon>
        <taxon>Oscillospiraceae</taxon>
        <taxon>Oscillospiraceae incertae sedis</taxon>
        <taxon>Candidatus Avoscillospira</taxon>
    </lineage>
</organism>
<dbReference type="AlphaFoldDB" id="A0A9D1D8C8"/>